<proteinExistence type="predicted"/>
<feature type="domain" description="DUF569" evidence="2">
    <location>
        <begin position="214"/>
        <end position="291"/>
    </location>
</feature>
<protein>
    <recommendedName>
        <fullName evidence="2">DUF569 domain-containing protein</fullName>
    </recommendedName>
</protein>
<organism evidence="3 4">
    <name type="scientific">Leersia perrieri</name>
    <dbReference type="NCBI Taxonomy" id="77586"/>
    <lineage>
        <taxon>Eukaryota</taxon>
        <taxon>Viridiplantae</taxon>
        <taxon>Streptophyta</taxon>
        <taxon>Embryophyta</taxon>
        <taxon>Tracheophyta</taxon>
        <taxon>Spermatophyta</taxon>
        <taxon>Magnoliopsida</taxon>
        <taxon>Liliopsida</taxon>
        <taxon>Poales</taxon>
        <taxon>Poaceae</taxon>
        <taxon>BOP clade</taxon>
        <taxon>Oryzoideae</taxon>
        <taxon>Oryzeae</taxon>
        <taxon>Oryzinae</taxon>
        <taxon>Leersia</taxon>
    </lineage>
</organism>
<sequence length="483" mass="53584">MEYFGELDRGMQVFGEFVALRSHEHRSYLHAGEDGRSVYHRGAVSDALPHNAVWAVQGHLVAAAAAAAGLPPTRYVLLRGAYGRYLGGPDATDHHRPPPEPVRATQRDRDEEEVDALMWLASAGESENPDGLALFLLQDRSGRYLRACSNKGFPRRRGGAVSVDANINDGAGASLRWEVVPVPPAEILGQPELPIATESDFREQLNTCCSRPMLREIQFVMAADADDTSFIGDGDWDSLQHRGRSVQILREKLVEAVQDDFTMCVRAGRHGRLTPLLVNLPRSRETLRVVLVRPNSAAAAQLIFPNPNALTASAAIEELRVEEDLVELGDKKAVVSTIHQAVSEAVVAARALKNAQGARAAKEASELWGRKNQNHSANVFSPSSAKKQQQTPHGKKMMKYVVEDRYLTGLQETDDKYRRLVELYNHMIFLGDTKEGTLSLEDSKDLKREMKSTMDQIKKIRHFIKAMGGTSPRIHHSSVFRDF</sequence>
<dbReference type="PANTHER" id="PTHR31205:SF39">
    <property type="entry name" value="OS08G0164400 PROTEIN"/>
    <property type="match status" value="1"/>
</dbReference>
<evidence type="ECO:0000256" key="1">
    <source>
        <dbReference type="SAM" id="MobiDB-lite"/>
    </source>
</evidence>
<accession>A0A0D9XU48</accession>
<dbReference type="HOGENOM" id="CLU_565475_0_0_1"/>
<feature type="region of interest" description="Disordered" evidence="1">
    <location>
        <begin position="88"/>
        <end position="110"/>
    </location>
</feature>
<feature type="region of interest" description="Disordered" evidence="1">
    <location>
        <begin position="363"/>
        <end position="395"/>
    </location>
</feature>
<keyword evidence="4" id="KW-1185">Reference proteome</keyword>
<evidence type="ECO:0000313" key="3">
    <source>
        <dbReference type="EnsemblPlants" id="LPERR11G16010.1"/>
    </source>
</evidence>
<dbReference type="AlphaFoldDB" id="A0A0D9XU48"/>
<evidence type="ECO:0000259" key="2">
    <source>
        <dbReference type="Pfam" id="PF22932"/>
    </source>
</evidence>
<dbReference type="EnsemblPlants" id="LPERR11G16010.1">
    <property type="protein sequence ID" value="LPERR11G16010.1"/>
    <property type="gene ID" value="LPERR11G16010"/>
</dbReference>
<name>A0A0D9XU48_9ORYZ</name>
<dbReference type="Proteomes" id="UP000032180">
    <property type="component" value="Chromosome 11"/>
</dbReference>
<dbReference type="InterPro" id="IPR054726">
    <property type="entry name" value="Ubiq_DUF569-assoc"/>
</dbReference>
<dbReference type="Pfam" id="PF22932">
    <property type="entry name" value="Ubiq_DUF_assoc"/>
    <property type="match status" value="1"/>
</dbReference>
<evidence type="ECO:0000313" key="4">
    <source>
        <dbReference type="Proteomes" id="UP000032180"/>
    </source>
</evidence>
<feature type="compositionally biased region" description="Polar residues" evidence="1">
    <location>
        <begin position="374"/>
        <end position="392"/>
    </location>
</feature>
<reference evidence="3 4" key="1">
    <citation type="submission" date="2012-08" db="EMBL/GenBank/DDBJ databases">
        <title>Oryza genome evolution.</title>
        <authorList>
            <person name="Wing R.A."/>
        </authorList>
    </citation>
    <scope>NUCLEOTIDE SEQUENCE</scope>
</reference>
<reference evidence="4" key="2">
    <citation type="submission" date="2013-12" db="EMBL/GenBank/DDBJ databases">
        <authorList>
            <person name="Yu Y."/>
            <person name="Lee S."/>
            <person name="de Baynast K."/>
            <person name="Wissotski M."/>
            <person name="Liu L."/>
            <person name="Talag J."/>
            <person name="Goicoechea J."/>
            <person name="Angelova A."/>
            <person name="Jetty R."/>
            <person name="Kudrna D."/>
            <person name="Golser W."/>
            <person name="Rivera L."/>
            <person name="Zhang J."/>
            <person name="Wing R."/>
        </authorList>
    </citation>
    <scope>NUCLEOTIDE SEQUENCE</scope>
</reference>
<dbReference type="Gramene" id="LPERR11G16010.1">
    <property type="protein sequence ID" value="LPERR11G16010.1"/>
    <property type="gene ID" value="LPERR11G16010"/>
</dbReference>
<dbReference type="PANTHER" id="PTHR31205">
    <property type="entry name" value="ACTIN CROSS-LINKING PROTEIN (DUF569)"/>
    <property type="match status" value="1"/>
</dbReference>
<reference evidence="3" key="3">
    <citation type="submission" date="2015-04" db="UniProtKB">
        <authorList>
            <consortium name="EnsemblPlants"/>
        </authorList>
    </citation>
    <scope>IDENTIFICATION</scope>
</reference>
<dbReference type="STRING" id="77586.A0A0D9XU48"/>